<dbReference type="Gene3D" id="1.20.1270.60">
    <property type="entry name" value="Arfaptin homology (AH) domain/BAR domain"/>
    <property type="match status" value="1"/>
</dbReference>
<gene>
    <name evidence="6" type="ORF">FOB60_000587</name>
</gene>
<dbReference type="GO" id="GO:0005096">
    <property type="term" value="F:GTPase activator activity"/>
    <property type="evidence" value="ECO:0007669"/>
    <property type="project" value="TreeGrafter"/>
</dbReference>
<dbReference type="EMBL" id="JABWAB010000001">
    <property type="protein sequence ID" value="KAF6059005.1"/>
    <property type="molecule type" value="Genomic_DNA"/>
</dbReference>
<evidence type="ECO:0000256" key="2">
    <source>
        <dbReference type="SAM" id="MobiDB-lite"/>
    </source>
</evidence>
<dbReference type="GO" id="GO:0000935">
    <property type="term" value="C:division septum"/>
    <property type="evidence" value="ECO:0007669"/>
    <property type="project" value="TreeGrafter"/>
</dbReference>
<dbReference type="GO" id="GO:0005737">
    <property type="term" value="C:cytoplasm"/>
    <property type="evidence" value="ECO:0007669"/>
    <property type="project" value="TreeGrafter"/>
</dbReference>
<accession>A0A8X7NPL4</accession>
<protein>
    <submittedName>
        <fullName evidence="6">RhoGAP domain family protein</fullName>
    </submittedName>
</protein>
<dbReference type="Pfam" id="PF00620">
    <property type="entry name" value="RhoGAP"/>
    <property type="match status" value="1"/>
</dbReference>
<dbReference type="PANTHER" id="PTHR23065">
    <property type="entry name" value="PROLINE-SERINE-THREONINE PHOSPHATASE INTERACTING PROTEIN 1"/>
    <property type="match status" value="1"/>
</dbReference>
<feature type="compositionally biased region" description="Polar residues" evidence="2">
    <location>
        <begin position="760"/>
        <end position="776"/>
    </location>
</feature>
<dbReference type="SMART" id="SM00049">
    <property type="entry name" value="DEP"/>
    <property type="match status" value="1"/>
</dbReference>
<feature type="compositionally biased region" description="Basic and acidic residues" evidence="2">
    <location>
        <begin position="779"/>
        <end position="793"/>
    </location>
</feature>
<dbReference type="InterPro" id="IPR031160">
    <property type="entry name" value="F_BAR_dom"/>
</dbReference>
<dbReference type="InterPro" id="IPR036390">
    <property type="entry name" value="WH_DNA-bd_sf"/>
</dbReference>
<feature type="compositionally biased region" description="Basic and acidic residues" evidence="2">
    <location>
        <begin position="731"/>
        <end position="758"/>
    </location>
</feature>
<dbReference type="GO" id="GO:0007010">
    <property type="term" value="P:cytoskeleton organization"/>
    <property type="evidence" value="ECO:0007669"/>
    <property type="project" value="TreeGrafter"/>
</dbReference>
<feature type="region of interest" description="Disordered" evidence="2">
    <location>
        <begin position="689"/>
        <end position="866"/>
    </location>
</feature>
<dbReference type="Pfam" id="PF00611">
    <property type="entry name" value="FCH"/>
    <property type="match status" value="1"/>
</dbReference>
<feature type="domain" description="DEP" evidence="3">
    <location>
        <begin position="225"/>
        <end position="304"/>
    </location>
</feature>
<feature type="compositionally biased region" description="Low complexity" evidence="2">
    <location>
        <begin position="832"/>
        <end position="841"/>
    </location>
</feature>
<feature type="domain" description="F-BAR" evidence="5">
    <location>
        <begin position="1"/>
        <end position="440"/>
    </location>
</feature>
<evidence type="ECO:0000259" key="4">
    <source>
        <dbReference type="PROSITE" id="PS50238"/>
    </source>
</evidence>
<dbReference type="GO" id="GO:0005886">
    <property type="term" value="C:plasma membrane"/>
    <property type="evidence" value="ECO:0007669"/>
    <property type="project" value="TreeGrafter"/>
</dbReference>
<feature type="region of interest" description="Disordered" evidence="2">
    <location>
        <begin position="180"/>
        <end position="204"/>
    </location>
</feature>
<dbReference type="InterPro" id="IPR001060">
    <property type="entry name" value="FCH_dom"/>
</dbReference>
<feature type="domain" description="Rho-GAP" evidence="4">
    <location>
        <begin position="474"/>
        <end position="684"/>
    </location>
</feature>
<comment type="caution">
    <text evidence="6">The sequence shown here is derived from an EMBL/GenBank/DDBJ whole genome shotgun (WGS) entry which is preliminary data.</text>
</comment>
<dbReference type="CDD" id="cd04399">
    <property type="entry name" value="RhoGAP_fRGD2"/>
    <property type="match status" value="1"/>
</dbReference>
<dbReference type="Pfam" id="PF00610">
    <property type="entry name" value="DEP"/>
    <property type="match status" value="1"/>
</dbReference>
<evidence type="ECO:0000259" key="3">
    <source>
        <dbReference type="PROSITE" id="PS50186"/>
    </source>
</evidence>
<dbReference type="AlphaFoldDB" id="A0A8X7NPL4"/>
<dbReference type="OrthoDB" id="2155291at2759"/>
<reference evidence="6" key="1">
    <citation type="submission" date="2020-03" db="EMBL/GenBank/DDBJ databases">
        <title>FDA dAtabase for Regulatory Grade micrObial Sequences (FDA-ARGOS): Supporting development and validation of Infectious Disease Dx tests.</title>
        <authorList>
            <person name="Campos J."/>
            <person name="Goldberg B."/>
            <person name="Tallon L."/>
            <person name="Sadzewicz L."/>
            <person name="Vavikolanu K."/>
            <person name="Mehta A."/>
            <person name="Aluvathingal J."/>
            <person name="Nadendla S."/>
            <person name="Nandy P."/>
            <person name="Geyer C."/>
            <person name="Yan Y."/>
            <person name="Sichtig H."/>
        </authorList>
    </citation>
    <scope>NUCLEOTIDE SEQUENCE [LARGE SCALE GENOMIC DNA]</scope>
    <source>
        <strain evidence="6">FDAARGOS_652</strain>
    </source>
</reference>
<evidence type="ECO:0000313" key="7">
    <source>
        <dbReference type="Proteomes" id="UP000590412"/>
    </source>
</evidence>
<dbReference type="SMART" id="SM00055">
    <property type="entry name" value="FCH"/>
    <property type="match status" value="1"/>
</dbReference>
<dbReference type="SUPFAM" id="SSF48350">
    <property type="entry name" value="GTPase activation domain, GAP"/>
    <property type="match status" value="1"/>
</dbReference>
<dbReference type="InterPro" id="IPR000198">
    <property type="entry name" value="RhoGAP_dom"/>
</dbReference>
<dbReference type="InterPro" id="IPR008936">
    <property type="entry name" value="Rho_GTPase_activation_prot"/>
</dbReference>
<dbReference type="Gene3D" id="1.10.555.10">
    <property type="entry name" value="Rho GTPase activation protein"/>
    <property type="match status" value="1"/>
</dbReference>
<dbReference type="Proteomes" id="UP000590412">
    <property type="component" value="Unassembled WGS sequence"/>
</dbReference>
<dbReference type="SUPFAM" id="SSF103657">
    <property type="entry name" value="BAR/IMD domain-like"/>
    <property type="match status" value="1"/>
</dbReference>
<dbReference type="InterPro" id="IPR036388">
    <property type="entry name" value="WH-like_DNA-bd_sf"/>
</dbReference>
<dbReference type="SUPFAM" id="SSF46785">
    <property type="entry name" value="Winged helix' DNA-binding domain"/>
    <property type="match status" value="1"/>
</dbReference>
<dbReference type="PROSITE" id="PS50238">
    <property type="entry name" value="RHOGAP"/>
    <property type="match status" value="1"/>
</dbReference>
<dbReference type="PANTHER" id="PTHR23065:SF17">
    <property type="entry name" value="RHO-GTPASE-ACTIVATING PROTEIN RGD2"/>
    <property type="match status" value="1"/>
</dbReference>
<evidence type="ECO:0000259" key="5">
    <source>
        <dbReference type="PROSITE" id="PS51741"/>
    </source>
</evidence>
<keyword evidence="1" id="KW-0175">Coiled coil</keyword>
<name>A0A8X7NPL4_CANPA</name>
<feature type="compositionally biased region" description="Acidic residues" evidence="2">
    <location>
        <begin position="186"/>
        <end position="201"/>
    </location>
</feature>
<dbReference type="Gene3D" id="1.10.10.10">
    <property type="entry name" value="Winged helix-like DNA-binding domain superfamily/Winged helix DNA-binding domain"/>
    <property type="match status" value="1"/>
</dbReference>
<dbReference type="SMART" id="SM00324">
    <property type="entry name" value="RhoGAP"/>
    <property type="match status" value="1"/>
</dbReference>
<feature type="compositionally biased region" description="Polar residues" evidence="2">
    <location>
        <begin position="850"/>
        <end position="866"/>
    </location>
</feature>
<proteinExistence type="predicted"/>
<feature type="compositionally biased region" description="Polar residues" evidence="2">
    <location>
        <begin position="703"/>
        <end position="712"/>
    </location>
</feature>
<evidence type="ECO:0000256" key="1">
    <source>
        <dbReference type="PROSITE-ProRule" id="PRU01077"/>
    </source>
</evidence>
<sequence>MSFAENFWTQDYNSGFQILFGQLFEGIHENDDFINLFRKRMESEMLYGTSLKSISTNAKPSSKRQANDDYASTIKNAYSELHDNFNKQGQYHLDIAENIETMVLVPFEKWCNEHEQRIGYSTSTINAKYKSLKSMQSQVDKLQNRYFNKCRILEEFKSHYSEKELNEEMSDSEFYRKISGSKAVESTDDDGEEEEEEEENGADTSFEFTHTEFNAKQMETLLKQMLIGIPRTDHKVPILGTYQDVSTGSSITQWVLDNVPEIEKNLEKAERFGQDLIKNEFIRVVGSMGKSFINSSQFFYQWKQKAFDVAQIIPSNNDGANNGFAKGFGTFNFDDVKEAIGVSGVDYTDKTQYPKLLKEVKSLDARYFEKVKELDVLRCEFEELVMDHLTFMQKCELDRLKAIKKVSFDFIASFANRVKQLQMVTDELVLLEETINPVSDLKFLIENYATGYFKPHVTLYDNYYDSNLRQTFGVDLSVKSRLDKKVVPIIVQCILSHLDHTYPDLKNDEERINLWTQPVHLSNVHKLRSQLNDLSDPNKISEILGQSNPVVITNVLKLYLMELPDSLIPHNYYDVIKLLYHNYHDQSQKDARINGLQNVLSELPKCNIATLDALLTHLKRLVQIIGAKDKEASKNLQNALCLEFGKLLLRPKTSTHFDLSKSSFNDKHPVNTMQDLLKNKETIFNELRRNSSKAKSHSAASSPNVSRTGSTKSRQDPPLAPSESLAARSKSRLESRLKKAVKHRENSLSSEKPEKAHETQAPSQQNDTQATSQQNAFDDAARSDQSSKSESRSRSSTPPPTPAKSPMSLKRSVSPKKKRLSSMLLDDAVDATPKTPSKSKSQSGDEPDSYTPSKSGSNGSSTVNSK</sequence>
<dbReference type="PROSITE" id="PS50186">
    <property type="entry name" value="DEP"/>
    <property type="match status" value="1"/>
</dbReference>
<evidence type="ECO:0000313" key="6">
    <source>
        <dbReference type="EMBL" id="KAF6059005.1"/>
    </source>
</evidence>
<dbReference type="InterPro" id="IPR027267">
    <property type="entry name" value="AH/BAR_dom_sf"/>
</dbReference>
<dbReference type="InterPro" id="IPR000591">
    <property type="entry name" value="DEP_dom"/>
</dbReference>
<dbReference type="GO" id="GO:0007264">
    <property type="term" value="P:small GTPase-mediated signal transduction"/>
    <property type="evidence" value="ECO:0007669"/>
    <property type="project" value="TreeGrafter"/>
</dbReference>
<dbReference type="PROSITE" id="PS51741">
    <property type="entry name" value="F_BAR"/>
    <property type="match status" value="1"/>
</dbReference>
<organism evidence="6 7">
    <name type="scientific">Candida parapsilosis</name>
    <name type="common">Yeast</name>
    <dbReference type="NCBI Taxonomy" id="5480"/>
    <lineage>
        <taxon>Eukaryota</taxon>
        <taxon>Fungi</taxon>
        <taxon>Dikarya</taxon>
        <taxon>Ascomycota</taxon>
        <taxon>Saccharomycotina</taxon>
        <taxon>Pichiomycetes</taxon>
        <taxon>Debaryomycetaceae</taxon>
        <taxon>Candida/Lodderomyces clade</taxon>
        <taxon>Candida</taxon>
    </lineage>
</organism>